<feature type="transmembrane region" description="Helical" evidence="1">
    <location>
        <begin position="77"/>
        <end position="98"/>
    </location>
</feature>
<dbReference type="Proteomes" id="UP000264800">
    <property type="component" value="Unplaced"/>
</dbReference>
<organism evidence="2 3">
    <name type="scientific">Kryptolebias marmoratus</name>
    <name type="common">Mangrove killifish</name>
    <name type="synonym">Rivulus marmoratus</name>
    <dbReference type="NCBI Taxonomy" id="37003"/>
    <lineage>
        <taxon>Eukaryota</taxon>
        <taxon>Metazoa</taxon>
        <taxon>Chordata</taxon>
        <taxon>Craniata</taxon>
        <taxon>Vertebrata</taxon>
        <taxon>Euteleostomi</taxon>
        <taxon>Actinopterygii</taxon>
        <taxon>Neopterygii</taxon>
        <taxon>Teleostei</taxon>
        <taxon>Neoteleostei</taxon>
        <taxon>Acanthomorphata</taxon>
        <taxon>Ovalentaria</taxon>
        <taxon>Atherinomorphae</taxon>
        <taxon>Cyprinodontiformes</taxon>
        <taxon>Rivulidae</taxon>
        <taxon>Kryptolebias</taxon>
    </lineage>
</organism>
<sequence>MHTLTLQIIQDTTHSTRTCLTVSSCFSSRANNLLNSTSWTFLHKAIITIIMGSLMSAAGVLLFLLRSPEGADPSRLVASACLSIGLMFVVVGLVWIPILKEKHRRKLLTKYMNTKMSWKN</sequence>
<reference evidence="2" key="2">
    <citation type="submission" date="2025-09" db="UniProtKB">
        <authorList>
            <consortium name="Ensembl"/>
        </authorList>
    </citation>
    <scope>IDENTIFICATION</scope>
</reference>
<dbReference type="Ensembl" id="ENSKMAT00000029944.1">
    <property type="protein sequence ID" value="ENSKMAP00000029577.1"/>
    <property type="gene ID" value="ENSKMAG00000021904.1"/>
</dbReference>
<dbReference type="InterPro" id="IPR028068">
    <property type="entry name" value="PIRT"/>
</dbReference>
<proteinExistence type="predicted"/>
<name>A0A3Q3H277_KRYMA</name>
<evidence type="ECO:0000313" key="3">
    <source>
        <dbReference type="Proteomes" id="UP000264800"/>
    </source>
</evidence>
<keyword evidence="1" id="KW-0472">Membrane</keyword>
<keyword evidence="3" id="KW-1185">Reference proteome</keyword>
<evidence type="ECO:0000256" key="1">
    <source>
        <dbReference type="SAM" id="Phobius"/>
    </source>
</evidence>
<reference evidence="2" key="1">
    <citation type="submission" date="2025-08" db="UniProtKB">
        <authorList>
            <consortium name="Ensembl"/>
        </authorList>
    </citation>
    <scope>IDENTIFICATION</scope>
</reference>
<keyword evidence="1" id="KW-0812">Transmembrane</keyword>
<keyword evidence="1" id="KW-1133">Transmembrane helix</keyword>
<dbReference type="GeneTree" id="ENSGT00940000177425"/>
<feature type="transmembrane region" description="Helical" evidence="1">
    <location>
        <begin position="45"/>
        <end position="65"/>
    </location>
</feature>
<dbReference type="AlphaFoldDB" id="A0A3Q3H277"/>
<evidence type="ECO:0008006" key="4">
    <source>
        <dbReference type="Google" id="ProtNLM"/>
    </source>
</evidence>
<dbReference type="Pfam" id="PF15099">
    <property type="entry name" value="PIRT"/>
    <property type="match status" value="1"/>
</dbReference>
<protein>
    <recommendedName>
        <fullName evidence="4">Phosphoinositide interacting regulator of transient receptor potential channels</fullName>
    </recommendedName>
</protein>
<dbReference type="OMA" id="VWTLIIK"/>
<accession>A0A3Q3H277</accession>
<evidence type="ECO:0000313" key="2">
    <source>
        <dbReference type="Ensembl" id="ENSKMAP00000029577.1"/>
    </source>
</evidence>